<evidence type="ECO:0000313" key="3">
    <source>
        <dbReference type="Proteomes" id="UP000018766"/>
    </source>
</evidence>
<evidence type="ECO:0000313" key="2">
    <source>
        <dbReference type="EMBL" id="ETD68602.1"/>
    </source>
</evidence>
<accession>V8FYU3</accession>
<dbReference type="Pfam" id="PF14345">
    <property type="entry name" value="GDYXXLXY"/>
    <property type="match status" value="1"/>
</dbReference>
<name>V8FYU3_9BURK</name>
<feature type="transmembrane region" description="Helical" evidence="1">
    <location>
        <begin position="85"/>
        <end position="102"/>
    </location>
</feature>
<dbReference type="Proteomes" id="UP000018766">
    <property type="component" value="Unassembled WGS sequence"/>
</dbReference>
<gene>
    <name evidence="2" type="ORF">V757_10060</name>
</gene>
<evidence type="ECO:0000256" key="1">
    <source>
        <dbReference type="SAM" id="Phobius"/>
    </source>
</evidence>
<comment type="caution">
    <text evidence="2">The sequence shown here is derived from an EMBL/GenBank/DDBJ whole genome shotgun (WGS) entry which is preliminary data.</text>
</comment>
<organism evidence="2 3">
    <name type="scientific">Pelistega indica</name>
    <dbReference type="NCBI Taxonomy" id="1414851"/>
    <lineage>
        <taxon>Bacteria</taxon>
        <taxon>Pseudomonadati</taxon>
        <taxon>Pseudomonadota</taxon>
        <taxon>Betaproteobacteria</taxon>
        <taxon>Burkholderiales</taxon>
        <taxon>Alcaligenaceae</taxon>
        <taxon>Pelistega</taxon>
    </lineage>
</organism>
<reference evidence="2 3" key="1">
    <citation type="submission" date="2013-11" db="EMBL/GenBank/DDBJ databases">
        <title>Genomic analysis of Pelistega sp. HM-7.</title>
        <authorList>
            <person name="Kumbhare S.V."/>
            <person name="Shetty S.A."/>
            <person name="Sharma O."/>
            <person name="Dhotre D.P."/>
        </authorList>
    </citation>
    <scope>NUCLEOTIDE SEQUENCE [LARGE SCALE GENOMIC DNA]</scope>
    <source>
        <strain evidence="2 3">HM-7</strain>
    </source>
</reference>
<dbReference type="PATRIC" id="fig|1414851.3.peg.2102"/>
<dbReference type="EMBL" id="AYSV01000103">
    <property type="protein sequence ID" value="ETD68602.1"/>
    <property type="molecule type" value="Genomic_DNA"/>
</dbReference>
<protein>
    <submittedName>
        <fullName evidence="2">Uncharacterized protein</fullName>
    </submittedName>
</protein>
<feature type="transmembrane region" description="Helical" evidence="1">
    <location>
        <begin position="46"/>
        <end position="64"/>
    </location>
</feature>
<keyword evidence="1" id="KW-0812">Transmembrane</keyword>
<keyword evidence="3" id="KW-1185">Reference proteome</keyword>
<sequence>MNLCACIILLAFPLVRSGLLWLAITAMLILLSCFYYNLDTALIYKSYLLLGLGIPLLLILAITRRHSSSKQLSTHTFSLPIWSKVGYIATLCLTLGMANYAINRNENILSNGQSLIFKLAPADPRSLLQGDYMELNYEELTVASTEGLTYTPSFWHQDETSYFLFMLDDKGIAHTCSISQSYPSEFANCLPNVVMKVKRDYAGKHHFPSHQYFFAEGKATHFAQAEYGEFKVDKDGNAVLKQLLDKNLTPL</sequence>
<dbReference type="InterPro" id="IPR025833">
    <property type="entry name" value="GDYXXLXY"/>
</dbReference>
<dbReference type="AlphaFoldDB" id="V8FYU3"/>
<proteinExistence type="predicted"/>
<keyword evidence="1" id="KW-1133">Transmembrane helix</keyword>
<keyword evidence="1" id="KW-0472">Membrane</keyword>